<gene>
    <name evidence="1" type="ORF">GCM10023338_11310</name>
</gene>
<dbReference type="EMBL" id="BAABKE010000003">
    <property type="protein sequence ID" value="GAA5098624.1"/>
    <property type="molecule type" value="Genomic_DNA"/>
</dbReference>
<dbReference type="Proteomes" id="UP001500631">
    <property type="component" value="Unassembled WGS sequence"/>
</dbReference>
<reference evidence="2" key="1">
    <citation type="journal article" date="2019" name="Int. J. Syst. Evol. Microbiol.">
        <title>The Global Catalogue of Microorganisms (GCM) 10K type strain sequencing project: providing services to taxonomists for standard genome sequencing and annotation.</title>
        <authorList>
            <consortium name="The Broad Institute Genomics Platform"/>
            <consortium name="The Broad Institute Genome Sequencing Center for Infectious Disease"/>
            <person name="Wu L."/>
            <person name="Ma J."/>
        </authorList>
    </citation>
    <scope>NUCLEOTIDE SEQUENCE [LARGE SCALE GENOMIC DNA]</scope>
    <source>
        <strain evidence="2">JCM 18424</strain>
    </source>
</reference>
<name>A0ABP9MRN0_9GAMM</name>
<comment type="caution">
    <text evidence="1">The sequence shown here is derived from an EMBL/GenBank/DDBJ whole genome shotgun (WGS) entry which is preliminary data.</text>
</comment>
<evidence type="ECO:0000313" key="1">
    <source>
        <dbReference type="EMBL" id="GAA5098624.1"/>
    </source>
</evidence>
<keyword evidence="2" id="KW-1185">Reference proteome</keyword>
<proteinExistence type="predicted"/>
<sequence>MNTVDNLVVKNSEVEMLPFKWLRQSYVTKNGTESLVEETETCFSLYELKTLYSKDKDIKNLERFCDSTVENTVDGYKISASCKNQSARFYVDVKLTTMHYKWHEWQQTIFDINHTMIQRERITFQQQGTCNVTN</sequence>
<protein>
    <submittedName>
        <fullName evidence="1">Uncharacterized protein</fullName>
    </submittedName>
</protein>
<accession>A0ABP9MRN0</accession>
<organism evidence="1 2">
    <name type="scientific">Wohlfahrtiimonas larvae</name>
    <dbReference type="NCBI Taxonomy" id="1157986"/>
    <lineage>
        <taxon>Bacteria</taxon>
        <taxon>Pseudomonadati</taxon>
        <taxon>Pseudomonadota</taxon>
        <taxon>Gammaproteobacteria</taxon>
        <taxon>Cardiobacteriales</taxon>
        <taxon>Ignatzschineriaceae</taxon>
        <taxon>Wohlfahrtiimonas</taxon>
    </lineage>
</organism>
<evidence type="ECO:0000313" key="2">
    <source>
        <dbReference type="Proteomes" id="UP001500631"/>
    </source>
</evidence>